<dbReference type="Gene3D" id="3.40.50.300">
    <property type="entry name" value="P-loop containing nucleotide triphosphate hydrolases"/>
    <property type="match status" value="1"/>
</dbReference>
<dbReference type="PANTHER" id="PTHR43381:SF4">
    <property type="entry name" value="EUKARYOTIC TRANSLATION INITIATION FACTOR 5B"/>
    <property type="match status" value="1"/>
</dbReference>
<dbReference type="InterPro" id="IPR004161">
    <property type="entry name" value="EFTu-like_2"/>
</dbReference>
<dbReference type="AlphaFoldDB" id="A0A348B0D3"/>
<evidence type="ECO:0000256" key="7">
    <source>
        <dbReference type="ARBA" id="ARBA00024852"/>
    </source>
</evidence>
<keyword evidence="13" id="KW-1185">Reference proteome</keyword>
<dbReference type="Proteomes" id="UP000616143">
    <property type="component" value="Unassembled WGS sequence"/>
</dbReference>
<evidence type="ECO:0000259" key="10">
    <source>
        <dbReference type="PROSITE" id="PS51722"/>
    </source>
</evidence>
<feature type="binding site" evidence="8">
    <location>
        <begin position="88"/>
        <end position="92"/>
    </location>
    <ligand>
        <name>GTP</name>
        <dbReference type="ChEBI" id="CHEBI:37565"/>
    </ligand>
</feature>
<evidence type="ECO:0000256" key="5">
    <source>
        <dbReference type="ARBA" id="ARBA00022917"/>
    </source>
</evidence>
<keyword evidence="3 8" id="KW-0396">Initiation factor</keyword>
<dbReference type="HAMAP" id="MF_00100_A">
    <property type="entry name" value="IF_2_A"/>
    <property type="match status" value="1"/>
</dbReference>
<dbReference type="PANTHER" id="PTHR43381">
    <property type="entry name" value="TRANSLATION INITIATION FACTOR IF-2-RELATED"/>
    <property type="match status" value="1"/>
</dbReference>
<evidence type="ECO:0000256" key="2">
    <source>
        <dbReference type="ARBA" id="ARBA00020166"/>
    </source>
</evidence>
<dbReference type="CDD" id="cd16266">
    <property type="entry name" value="IF2_aeIF5B_IV"/>
    <property type="match status" value="1"/>
</dbReference>
<evidence type="ECO:0000256" key="9">
    <source>
        <dbReference type="RuleBase" id="RU000644"/>
    </source>
</evidence>
<dbReference type="Pfam" id="PF14578">
    <property type="entry name" value="GTP_EFTU_D4"/>
    <property type="match status" value="1"/>
</dbReference>
<keyword evidence="6 8" id="KW-0342">GTP-binding</keyword>
<evidence type="ECO:0000256" key="6">
    <source>
        <dbReference type="ARBA" id="ARBA00023134"/>
    </source>
</evidence>
<dbReference type="InterPro" id="IPR036925">
    <property type="entry name" value="TIF_IF2_dom3_sf"/>
</dbReference>
<organism evidence="11 13">
    <name type="scientific">Sulfodiicoccus acidiphilus</name>
    <dbReference type="NCBI Taxonomy" id="1670455"/>
    <lineage>
        <taxon>Archaea</taxon>
        <taxon>Thermoproteota</taxon>
        <taxon>Thermoprotei</taxon>
        <taxon>Sulfolobales</taxon>
        <taxon>Sulfolobaceae</taxon>
        <taxon>Sulfodiicoccus</taxon>
    </lineage>
</organism>
<dbReference type="InterPro" id="IPR015760">
    <property type="entry name" value="TIF_IF2"/>
</dbReference>
<evidence type="ECO:0000256" key="3">
    <source>
        <dbReference type="ARBA" id="ARBA00022540"/>
    </source>
</evidence>
<dbReference type="CDD" id="cd03703">
    <property type="entry name" value="aeIF5B_II"/>
    <property type="match status" value="1"/>
</dbReference>
<dbReference type="FunFam" id="2.40.30.10:FF:000013">
    <property type="entry name" value="eukaryotic translation initiation factor 5B"/>
    <property type="match status" value="1"/>
</dbReference>
<dbReference type="InterPro" id="IPR023115">
    <property type="entry name" value="TIF_IF2_dom3"/>
</dbReference>
<dbReference type="InterPro" id="IPR027417">
    <property type="entry name" value="P-loop_NTPase"/>
</dbReference>
<comment type="similarity">
    <text evidence="1 8 9">Belongs to the TRAFAC class translation factor GTPase superfamily. Classic translation factor GTPase family. IF-2 subfamily.</text>
</comment>
<dbReference type="InterPro" id="IPR000795">
    <property type="entry name" value="T_Tr_GTP-bd_dom"/>
</dbReference>
<keyword evidence="4 8" id="KW-0547">Nucleotide-binding</keyword>
<reference evidence="13" key="2">
    <citation type="submission" date="2018-04" db="EMBL/GenBank/DDBJ databases">
        <title>Complete genome sequence of Sulfodiicoccus acidiphilus strain HS-1.</title>
        <authorList>
            <person name="Sakai H.D."/>
            <person name="Kurosawa N."/>
        </authorList>
    </citation>
    <scope>NUCLEOTIDE SEQUENCE [LARGE SCALE GENOMIC DNA]</scope>
    <source>
        <strain evidence="13">HS-1</strain>
    </source>
</reference>
<dbReference type="GO" id="GO:0003743">
    <property type="term" value="F:translation initiation factor activity"/>
    <property type="evidence" value="ECO:0007669"/>
    <property type="project" value="UniProtKB-UniRule"/>
</dbReference>
<dbReference type="Pfam" id="PF11987">
    <property type="entry name" value="IF-2"/>
    <property type="match status" value="1"/>
</dbReference>
<dbReference type="EMBL" id="AP018553">
    <property type="protein sequence ID" value="BBD71635.1"/>
    <property type="molecule type" value="Genomic_DNA"/>
</dbReference>
<feature type="domain" description="Tr-type G" evidence="10">
    <location>
        <begin position="15"/>
        <end position="235"/>
    </location>
</feature>
<reference evidence="12" key="1">
    <citation type="journal article" date="2014" name="Int. J. Syst. Evol. Microbiol.">
        <title>Complete genome sequence of Corynebacterium casei LMG S-19264T (=DSM 44701T), isolated from a smear-ripened cheese.</title>
        <authorList>
            <consortium name="US DOE Joint Genome Institute (JGI-PGF)"/>
            <person name="Walter F."/>
            <person name="Albersmeier A."/>
            <person name="Kalinowski J."/>
            <person name="Ruckert C."/>
        </authorList>
    </citation>
    <scope>NUCLEOTIDE SEQUENCE</scope>
    <source>
        <strain evidence="12">JCM 31740</strain>
    </source>
</reference>
<dbReference type="InterPro" id="IPR029459">
    <property type="entry name" value="EFTU-type"/>
</dbReference>
<keyword evidence="5 8" id="KW-0648">Protein biosynthesis</keyword>
<dbReference type="SUPFAM" id="SSF52540">
    <property type="entry name" value="P-loop containing nucleoside triphosphate hydrolases"/>
    <property type="match status" value="1"/>
</dbReference>
<dbReference type="CDD" id="cd01887">
    <property type="entry name" value="IF2_eIF5B"/>
    <property type="match status" value="1"/>
</dbReference>
<dbReference type="Pfam" id="PF00009">
    <property type="entry name" value="GTP_EFTU"/>
    <property type="match status" value="1"/>
</dbReference>
<dbReference type="NCBIfam" id="TIGR00231">
    <property type="entry name" value="small_GTP"/>
    <property type="match status" value="1"/>
</dbReference>
<dbReference type="Gene3D" id="3.40.50.10050">
    <property type="entry name" value="Translation initiation factor IF- 2, domain 3"/>
    <property type="match status" value="1"/>
</dbReference>
<dbReference type="InterPro" id="IPR009000">
    <property type="entry name" value="Transl_B-barrel_sf"/>
</dbReference>
<reference evidence="11" key="3">
    <citation type="journal article" date="2019" name="BMC Res. Notes">
        <title>Complete genome sequence of the Sulfodiicoccus acidiphilus strain HS-1T, the first crenarchaeon that lacks polB3, isolated from an acidic hot spring in Ohwaku-dani, Hakone, Japan.</title>
        <authorList>
            <person name="Sakai H.D."/>
            <person name="Kurosawa N."/>
        </authorList>
    </citation>
    <scope>NUCLEOTIDE SEQUENCE</scope>
    <source>
        <strain evidence="11">HS-1</strain>
    </source>
</reference>
<comment type="function">
    <text evidence="7 8 9">Function in general translation initiation by promoting the binding of the formylmethionine-tRNA to ribosomes. Seems to function along with eIF-2.</text>
</comment>
<dbReference type="GO" id="GO:0005525">
    <property type="term" value="F:GTP binding"/>
    <property type="evidence" value="ECO:0007669"/>
    <property type="project" value="UniProtKB-KW"/>
</dbReference>
<reference evidence="12" key="4">
    <citation type="submission" date="2020-09" db="EMBL/GenBank/DDBJ databases">
        <authorList>
            <person name="Sun Q."/>
            <person name="Ohkuma M."/>
        </authorList>
    </citation>
    <scope>NUCLEOTIDE SEQUENCE</scope>
    <source>
        <strain evidence="12">JCM 31740</strain>
    </source>
</reference>
<name>A0A348B0D3_9CREN</name>
<dbReference type="FunFam" id="3.40.50.300:FF:000112">
    <property type="entry name" value="Eukaryotic translation initiation factor 5B"/>
    <property type="match status" value="1"/>
</dbReference>
<dbReference type="InterPro" id="IPR005225">
    <property type="entry name" value="Small_GTP-bd"/>
</dbReference>
<dbReference type="Proteomes" id="UP000276741">
    <property type="component" value="Chromosome"/>
</dbReference>
<dbReference type="KEGG" id="sacd:HS1genome_0024"/>
<evidence type="ECO:0000256" key="1">
    <source>
        <dbReference type="ARBA" id="ARBA00007733"/>
    </source>
</evidence>
<dbReference type="SUPFAM" id="SSF52156">
    <property type="entry name" value="Initiation factor IF2/eIF5b, domain 3"/>
    <property type="match status" value="1"/>
</dbReference>
<feature type="binding site" evidence="8">
    <location>
        <begin position="24"/>
        <end position="31"/>
    </location>
    <ligand>
        <name>GTP</name>
        <dbReference type="ChEBI" id="CHEBI:37565"/>
    </ligand>
</feature>
<dbReference type="EMBL" id="BMQS01000001">
    <property type="protein sequence ID" value="GGT86953.1"/>
    <property type="molecule type" value="Genomic_DNA"/>
</dbReference>
<dbReference type="NCBIfam" id="NF003078">
    <property type="entry name" value="PRK04004.1"/>
    <property type="match status" value="1"/>
</dbReference>
<proteinExistence type="inferred from homology"/>
<gene>
    <name evidence="8" type="primary">infB</name>
    <name evidence="12" type="ORF">GCM10007116_01200</name>
    <name evidence="11" type="ORF">HS1genome_0024</name>
</gene>
<dbReference type="GO" id="GO:0005737">
    <property type="term" value="C:cytoplasm"/>
    <property type="evidence" value="ECO:0007669"/>
    <property type="project" value="TreeGrafter"/>
</dbReference>
<dbReference type="Pfam" id="PF03144">
    <property type="entry name" value="GTP_EFTU_D2"/>
    <property type="match status" value="1"/>
</dbReference>
<dbReference type="SUPFAM" id="SSF50447">
    <property type="entry name" value="Translation proteins"/>
    <property type="match status" value="1"/>
</dbReference>
<evidence type="ECO:0000256" key="4">
    <source>
        <dbReference type="ARBA" id="ARBA00022741"/>
    </source>
</evidence>
<feature type="binding site" evidence="8">
    <location>
        <begin position="142"/>
        <end position="145"/>
    </location>
    <ligand>
        <name>GTP</name>
        <dbReference type="ChEBI" id="CHEBI:37565"/>
    </ligand>
</feature>
<dbReference type="InterPro" id="IPR004544">
    <property type="entry name" value="TF_aIF-2_arc"/>
</dbReference>
<dbReference type="NCBIfam" id="TIGR00491">
    <property type="entry name" value="aIF-2"/>
    <property type="match status" value="1"/>
</dbReference>
<evidence type="ECO:0000313" key="13">
    <source>
        <dbReference type="Proteomes" id="UP000276741"/>
    </source>
</evidence>
<protein>
    <recommendedName>
        <fullName evidence="2 8">Probable translation initiation factor IF-2</fullName>
    </recommendedName>
</protein>
<dbReference type="Gene3D" id="2.40.30.10">
    <property type="entry name" value="Translation factors"/>
    <property type="match status" value="2"/>
</dbReference>
<dbReference type="GO" id="GO:0003924">
    <property type="term" value="F:GTPase activity"/>
    <property type="evidence" value="ECO:0007669"/>
    <property type="project" value="UniProtKB-UniRule"/>
</dbReference>
<dbReference type="PRINTS" id="PR00315">
    <property type="entry name" value="ELONGATNFCT"/>
</dbReference>
<dbReference type="PROSITE" id="PS51722">
    <property type="entry name" value="G_TR_2"/>
    <property type="match status" value="1"/>
</dbReference>
<evidence type="ECO:0000256" key="8">
    <source>
        <dbReference type="HAMAP-Rule" id="MF_00100"/>
    </source>
</evidence>
<sequence length="604" mass="66787">MNRLSAVSSSDIKKLRQPIVTVLGHVDHGKTSLLDKIRGTAVVRKEAGEMTQEVGASVVPRSVIQKVAEPLKNIIPLKLEIPGLLFIDTPGHELFSNLRKRGGSVADISVVVVDVTEGFQKQTFESIQILRDRRVPFLMAANKIDRVPGWQPNPNQPFTVSISRQSKEVQSRLDTLIYKLVMDLAQLGFNAERFDRVRDFTRNVAIVPVSAKTGEGIPELLALLAGLSQRYMENRLKVVEGPAKGVVMEVKEEIGLGHTIDVIVYDGILKKNDILVLAGLNGPIVTRVRGILVPKPLQDIRIVKTDFVSLDEVVAAAGVKISAPGLEEAIAGSPLYVAEDESRIEQLKKVVEEEVSTIKIYNKDVSGVIIKSDSLGTLEAIVSAVSGEKIPIRLADVGPISKRDVLEAKLSEDEAYRVILAFRVRPLTGVDVSGVKLISNEIIYQLIDELERYIQEVRDRERRRTLESMSLPCKVKILPGFVFRRSDPIIVGVEVIGGVLKPGTTLIDKEGRQIGQVLQIQDKKKSLERATKGMEVAVSIKSNLMVGRHVNEGDFLYSDFTNDELGLLLKKFKDVVTNDMMEVIEETVKIKRKEDPLFALSVLN</sequence>
<evidence type="ECO:0000313" key="11">
    <source>
        <dbReference type="EMBL" id="BBD71635.1"/>
    </source>
</evidence>
<accession>A0A348B0D3</accession>
<evidence type="ECO:0000313" key="12">
    <source>
        <dbReference type="EMBL" id="GGT86953.1"/>
    </source>
</evidence>